<dbReference type="RefSeq" id="WP_136013779.1">
    <property type="nucleotide sequence ID" value="NZ_SRZA01000008.1"/>
</dbReference>
<evidence type="ECO:0000313" key="3">
    <source>
        <dbReference type="Proteomes" id="UP000305751"/>
    </source>
</evidence>
<comment type="caution">
    <text evidence="2">The sequence shown here is derived from an EMBL/GenBank/DDBJ whole genome shotgun (WGS) entry which is preliminary data.</text>
</comment>
<keyword evidence="3" id="KW-1185">Reference proteome</keyword>
<sequence length="180" mass="19048">MQEININVRVQIGVTDTLCGLLSAFAKNAVPGVVAAQPTPAPAQETKPAEAAPVQQAAEVQETEAPAVEAAPVQEPAPAPAPAAAAAPEAEKELTEVDVRAAMDRTRRRIEGENYKEDTSSEGYKKWHRALTGWFKATAALHGADKPSALPDHASRKGFIADCDQVQIKDDQLVGGDCPF</sequence>
<feature type="region of interest" description="Disordered" evidence="1">
    <location>
        <begin position="38"/>
        <end position="99"/>
    </location>
</feature>
<reference evidence="2 3" key="1">
    <citation type="submission" date="2019-04" db="EMBL/GenBank/DDBJ databases">
        <title>Microbes associate with the intestines of laboratory mice.</title>
        <authorList>
            <person name="Navarre W."/>
            <person name="Wong E."/>
            <person name="Huang K."/>
            <person name="Tropini C."/>
            <person name="Ng K."/>
            <person name="Yu B."/>
        </authorList>
    </citation>
    <scope>NUCLEOTIDE SEQUENCE [LARGE SCALE GENOMIC DNA]</scope>
    <source>
        <strain evidence="2 3">NM70_E10</strain>
    </source>
</reference>
<protein>
    <submittedName>
        <fullName evidence="2">Uncharacterized protein</fullName>
    </submittedName>
</protein>
<dbReference type="EMBL" id="SRZA01000008">
    <property type="protein sequence ID" value="TGY07109.1"/>
    <property type="molecule type" value="Genomic_DNA"/>
</dbReference>
<proteinExistence type="predicted"/>
<name>A0A4S2AZM8_9BACE</name>
<accession>A0A4S2AZM8</accession>
<gene>
    <name evidence="2" type="ORF">E5356_05115</name>
</gene>
<evidence type="ECO:0000256" key="1">
    <source>
        <dbReference type="SAM" id="MobiDB-lite"/>
    </source>
</evidence>
<feature type="compositionally biased region" description="Basic and acidic residues" evidence="1">
    <location>
        <begin position="89"/>
        <end position="99"/>
    </location>
</feature>
<evidence type="ECO:0000313" key="2">
    <source>
        <dbReference type="EMBL" id="TGY07109.1"/>
    </source>
</evidence>
<dbReference type="Proteomes" id="UP000305751">
    <property type="component" value="Unassembled WGS sequence"/>
</dbReference>
<dbReference type="AlphaFoldDB" id="A0A4S2AZM8"/>
<feature type="compositionally biased region" description="Low complexity" evidence="1">
    <location>
        <begin position="38"/>
        <end position="74"/>
    </location>
</feature>
<organism evidence="2 3">
    <name type="scientific">Bacteroides acidifaciens</name>
    <dbReference type="NCBI Taxonomy" id="85831"/>
    <lineage>
        <taxon>Bacteria</taxon>
        <taxon>Pseudomonadati</taxon>
        <taxon>Bacteroidota</taxon>
        <taxon>Bacteroidia</taxon>
        <taxon>Bacteroidales</taxon>
        <taxon>Bacteroidaceae</taxon>
        <taxon>Bacteroides</taxon>
    </lineage>
</organism>